<reference evidence="10 11" key="1">
    <citation type="submission" date="2018-06" db="EMBL/GenBank/DDBJ databases">
        <title>Genomic Encyclopedia of Type Strains, Phase III (KMG-III): the genomes of soil and plant-associated and newly described type strains.</title>
        <authorList>
            <person name="Whitman W."/>
        </authorList>
    </citation>
    <scope>NUCLEOTIDE SEQUENCE [LARGE SCALE GENOMIC DNA]</scope>
    <source>
        <strain evidence="10 11">CECT 9025</strain>
    </source>
</reference>
<protein>
    <submittedName>
        <fullName evidence="10">Peptidase M48-like protein</fullName>
    </submittedName>
</protein>
<sequence>MPLIRLLPTLCVCLALAACGSVTVMPPAPGPAPQAQPQSIGTGAPEGLDRDKARMFVEVVDRVEPVAEAFCRVNAAPGTDCDLRIVVDDRPGIPANAFQTRDAFGRPVIAFTLALLDDVDNADEMAFILSHEASHHIAGHLDRQNEAAAVGADVFVRLAGTFGQTSPEAVAAAQQLGAAVGARSYSQDFELEADTMGTAIAARAGYDPLRGADFFLRIPDPGNRFLGTHPPNGARREAVRRAAAQAGY</sequence>
<evidence type="ECO:0000256" key="2">
    <source>
        <dbReference type="ARBA" id="ARBA00022723"/>
    </source>
</evidence>
<organism evidence="10 11">
    <name type="scientific">Pseudoroseicyclus aestuarii</name>
    <dbReference type="NCBI Taxonomy" id="1795041"/>
    <lineage>
        <taxon>Bacteria</taxon>
        <taxon>Pseudomonadati</taxon>
        <taxon>Pseudomonadota</taxon>
        <taxon>Alphaproteobacteria</taxon>
        <taxon>Rhodobacterales</taxon>
        <taxon>Paracoccaceae</taxon>
        <taxon>Pseudoroseicyclus</taxon>
    </lineage>
</organism>
<dbReference type="PANTHER" id="PTHR22726:SF1">
    <property type="entry name" value="METALLOENDOPEPTIDASE OMA1, MITOCHONDRIAL"/>
    <property type="match status" value="1"/>
</dbReference>
<evidence type="ECO:0000256" key="7">
    <source>
        <dbReference type="SAM" id="MobiDB-lite"/>
    </source>
</evidence>
<accession>A0A318SVD7</accession>
<evidence type="ECO:0000256" key="5">
    <source>
        <dbReference type="ARBA" id="ARBA00023049"/>
    </source>
</evidence>
<dbReference type="OrthoDB" id="7338723at2"/>
<dbReference type="CDD" id="cd07324">
    <property type="entry name" value="M48C_Oma1-like"/>
    <property type="match status" value="1"/>
</dbReference>
<dbReference type="Pfam" id="PF01435">
    <property type="entry name" value="Peptidase_M48"/>
    <property type="match status" value="1"/>
</dbReference>
<evidence type="ECO:0000256" key="3">
    <source>
        <dbReference type="ARBA" id="ARBA00022801"/>
    </source>
</evidence>
<dbReference type="GO" id="GO:0004222">
    <property type="term" value="F:metalloendopeptidase activity"/>
    <property type="evidence" value="ECO:0007669"/>
    <property type="project" value="InterPro"/>
</dbReference>
<dbReference type="InterPro" id="IPR051156">
    <property type="entry name" value="Mito/Outer_Membr_Metalloprot"/>
</dbReference>
<evidence type="ECO:0000256" key="4">
    <source>
        <dbReference type="ARBA" id="ARBA00022833"/>
    </source>
</evidence>
<evidence type="ECO:0000256" key="6">
    <source>
        <dbReference type="RuleBase" id="RU003983"/>
    </source>
</evidence>
<dbReference type="Proteomes" id="UP000248311">
    <property type="component" value="Unassembled WGS sequence"/>
</dbReference>
<name>A0A318SVD7_9RHOB</name>
<keyword evidence="5 6" id="KW-0482">Metalloprotease</keyword>
<evidence type="ECO:0000313" key="11">
    <source>
        <dbReference type="Proteomes" id="UP000248311"/>
    </source>
</evidence>
<evidence type="ECO:0000313" key="10">
    <source>
        <dbReference type="EMBL" id="PYE85385.1"/>
    </source>
</evidence>
<feature type="domain" description="Peptidase M48" evidence="9">
    <location>
        <begin position="76"/>
        <end position="241"/>
    </location>
</feature>
<dbReference type="PROSITE" id="PS51257">
    <property type="entry name" value="PROKAR_LIPOPROTEIN"/>
    <property type="match status" value="1"/>
</dbReference>
<keyword evidence="2" id="KW-0479">Metal-binding</keyword>
<evidence type="ECO:0000256" key="1">
    <source>
        <dbReference type="ARBA" id="ARBA00022670"/>
    </source>
</evidence>
<keyword evidence="11" id="KW-1185">Reference proteome</keyword>
<comment type="caution">
    <text evidence="10">The sequence shown here is derived from an EMBL/GenBank/DDBJ whole genome shotgun (WGS) entry which is preliminary data.</text>
</comment>
<comment type="cofactor">
    <cofactor evidence="6">
        <name>Zn(2+)</name>
        <dbReference type="ChEBI" id="CHEBI:29105"/>
    </cofactor>
    <text evidence="6">Binds 1 zinc ion per subunit.</text>
</comment>
<dbReference type="GO" id="GO:0051603">
    <property type="term" value="P:proteolysis involved in protein catabolic process"/>
    <property type="evidence" value="ECO:0007669"/>
    <property type="project" value="TreeGrafter"/>
</dbReference>
<comment type="similarity">
    <text evidence="6">Belongs to the peptidase M48 family.</text>
</comment>
<dbReference type="GO" id="GO:0016020">
    <property type="term" value="C:membrane"/>
    <property type="evidence" value="ECO:0007669"/>
    <property type="project" value="TreeGrafter"/>
</dbReference>
<dbReference type="GO" id="GO:0046872">
    <property type="term" value="F:metal ion binding"/>
    <property type="evidence" value="ECO:0007669"/>
    <property type="project" value="UniProtKB-KW"/>
</dbReference>
<feature type="chain" id="PRO_5016466924" evidence="8">
    <location>
        <begin position="18"/>
        <end position="248"/>
    </location>
</feature>
<dbReference type="AlphaFoldDB" id="A0A318SVD7"/>
<gene>
    <name evidence="10" type="ORF">DFP88_10150</name>
</gene>
<dbReference type="RefSeq" id="WP_110812456.1">
    <property type="nucleotide sequence ID" value="NZ_QJTE01000001.1"/>
</dbReference>
<keyword evidence="1 6" id="KW-0645">Protease</keyword>
<dbReference type="InterPro" id="IPR001915">
    <property type="entry name" value="Peptidase_M48"/>
</dbReference>
<dbReference type="PANTHER" id="PTHR22726">
    <property type="entry name" value="METALLOENDOPEPTIDASE OMA1"/>
    <property type="match status" value="1"/>
</dbReference>
<dbReference type="Gene3D" id="3.30.2010.10">
    <property type="entry name" value="Metalloproteases ('zincins'), catalytic domain"/>
    <property type="match status" value="1"/>
</dbReference>
<evidence type="ECO:0000256" key="8">
    <source>
        <dbReference type="SAM" id="SignalP"/>
    </source>
</evidence>
<keyword evidence="8" id="KW-0732">Signal</keyword>
<keyword evidence="4 6" id="KW-0862">Zinc</keyword>
<proteinExistence type="inferred from homology"/>
<evidence type="ECO:0000259" key="9">
    <source>
        <dbReference type="Pfam" id="PF01435"/>
    </source>
</evidence>
<feature type="region of interest" description="Disordered" evidence="7">
    <location>
        <begin position="29"/>
        <end position="48"/>
    </location>
</feature>
<dbReference type="EMBL" id="QJTE01000001">
    <property type="protein sequence ID" value="PYE85385.1"/>
    <property type="molecule type" value="Genomic_DNA"/>
</dbReference>
<feature type="signal peptide" evidence="8">
    <location>
        <begin position="1"/>
        <end position="17"/>
    </location>
</feature>
<keyword evidence="3 6" id="KW-0378">Hydrolase</keyword>